<feature type="compositionally biased region" description="Low complexity" evidence="1">
    <location>
        <begin position="189"/>
        <end position="223"/>
    </location>
</feature>
<dbReference type="RefSeq" id="WP_065061678.1">
    <property type="nucleotide sequence ID" value="NZ_CADFGN010000005.1"/>
</dbReference>
<evidence type="ECO:0000313" key="2">
    <source>
        <dbReference type="EMBL" id="PXX19784.1"/>
    </source>
</evidence>
<keyword evidence="5" id="KW-1185">Reference proteome</keyword>
<dbReference type="Proteomes" id="UP000247515">
    <property type="component" value="Unassembled WGS sequence"/>
</dbReference>
<dbReference type="EMBL" id="QJJV01000002">
    <property type="protein sequence ID" value="PXX19784.1"/>
    <property type="molecule type" value="Genomic_DNA"/>
</dbReference>
<proteinExistence type="predicted"/>
<accession>A0A1A5X880</accession>
<organism evidence="3 4">
    <name type="scientific">Paraburkholderia tropica</name>
    <dbReference type="NCBI Taxonomy" id="92647"/>
    <lineage>
        <taxon>Bacteria</taxon>
        <taxon>Pseudomonadati</taxon>
        <taxon>Pseudomonadota</taxon>
        <taxon>Betaproteobacteria</taxon>
        <taxon>Burkholderiales</taxon>
        <taxon>Burkholderiaceae</taxon>
        <taxon>Paraburkholderia</taxon>
    </lineage>
</organism>
<name>A0A1A5X880_9BURK</name>
<dbReference type="EMBL" id="FNZM01000001">
    <property type="protein sequence ID" value="SEI85953.1"/>
    <property type="molecule type" value="Genomic_DNA"/>
</dbReference>
<dbReference type="AlphaFoldDB" id="A0A1A5X880"/>
<reference evidence="3 4" key="1">
    <citation type="submission" date="2016-10" db="EMBL/GenBank/DDBJ databases">
        <authorList>
            <person name="Varghese N."/>
            <person name="Submissions S."/>
        </authorList>
    </citation>
    <scope>NUCLEOTIDE SEQUENCE [LARGE SCALE GENOMIC DNA]</scope>
    <source>
        <strain evidence="3 4">LMG 22274</strain>
    </source>
</reference>
<reference evidence="2 5" key="2">
    <citation type="submission" date="2018-05" db="EMBL/GenBank/DDBJ databases">
        <title>Genomic Encyclopedia of Type Strains, Phase IV (KMG-V): Genome sequencing to study the core and pangenomes of soil and plant-associated prokaryotes.</title>
        <authorList>
            <person name="Whitman W."/>
        </authorList>
    </citation>
    <scope>NUCLEOTIDE SEQUENCE [LARGE SCALE GENOMIC DNA]</scope>
    <source>
        <strain evidence="2 5">SIr-6563</strain>
    </source>
</reference>
<evidence type="ECO:0000313" key="3">
    <source>
        <dbReference type="EMBL" id="SEI85953.1"/>
    </source>
</evidence>
<dbReference type="OrthoDB" id="6905505at2"/>
<evidence type="ECO:0000256" key="1">
    <source>
        <dbReference type="SAM" id="MobiDB-lite"/>
    </source>
</evidence>
<evidence type="ECO:0000313" key="5">
    <source>
        <dbReference type="Proteomes" id="UP000247515"/>
    </source>
</evidence>
<gene>
    <name evidence="2" type="ORF">C7400_102209</name>
    <name evidence="3" type="ORF">SAMN05216550_101202</name>
</gene>
<evidence type="ECO:0000313" key="4">
    <source>
        <dbReference type="Proteomes" id="UP000183529"/>
    </source>
</evidence>
<dbReference type="Proteomes" id="UP000183529">
    <property type="component" value="Unassembled WGS sequence"/>
</dbReference>
<protein>
    <submittedName>
        <fullName evidence="3">Uncharacterized protein</fullName>
    </submittedName>
</protein>
<sequence length="236" mass="24553">MADAALNPALRQIAEQYLNRSLEAQEEATLLRLQQGFQGQAATPSATQSLDAVEQARRQVQAAIGQGQAQAASGMRTLLETIQTSSAQALEVQDREEQAILALLEHCKTLSDLRPAALNPELAQLQPGNQLALTQIAAHLAGLAKQEVEQCFNQQFGPLVTQLQDLIQRINAQEAAKAAPGNNGGLDNGGANAPAVPNHAGNPAAGSTTNAGAATQNTQTEQASGVHEPSGGSSMQ</sequence>
<comment type="caution">
    <text evidence="3">The sequence shown here is derived from an EMBL/GenBank/DDBJ whole genome shotgun (WGS) entry which is preliminary data.</text>
</comment>
<feature type="region of interest" description="Disordered" evidence="1">
    <location>
        <begin position="178"/>
        <end position="236"/>
    </location>
</feature>
<dbReference type="GeneID" id="61305017"/>